<dbReference type="Gene3D" id="3.20.20.120">
    <property type="entry name" value="Enolase-like C-terminal domain"/>
    <property type="match status" value="1"/>
</dbReference>
<protein>
    <submittedName>
        <fullName evidence="1">Unannotated protein</fullName>
    </submittedName>
</protein>
<proteinExistence type="predicted"/>
<evidence type="ECO:0000313" key="1">
    <source>
        <dbReference type="EMBL" id="CAB4345785.1"/>
    </source>
</evidence>
<sequence>MTTFDQLAELPLTIDGHELSGQEANISSGFLRMTTTINFSGAGEVGRGEDVTYDNEDHEALQAWGAPLALAGDWTFGSFCEALEALDLFPQPPVREISRNYRIWAFESAALDLALRQAGESLHQRLNLTPAPLRFVCSLRLGEPPAILGPLEQRLALYPGLEFKLDPTPAWDEATLQAVAASDAAKILDFKGLYEGTEVDTPADPDFYERVLAALPGTWIEDPKLTPEIDAVLEDARSRITWDANINSVADIDALPFQPTMVNIKPSRFGPLSELFGAYDTCNERGIAMYGGGQFELGVGRGQIQYLASCYHPEGPNDVAPIGYNEPVVAAGLTPSPLAVAATEVGFQWQ</sequence>
<dbReference type="Gene3D" id="3.30.390.10">
    <property type="entry name" value="Enolase-like, N-terminal domain"/>
    <property type="match status" value="1"/>
</dbReference>
<dbReference type="EMBL" id="CAESAO010000110">
    <property type="protein sequence ID" value="CAB4345785.1"/>
    <property type="molecule type" value="Genomic_DNA"/>
</dbReference>
<gene>
    <name evidence="1" type="ORF">UFOPK3522_01169</name>
</gene>
<dbReference type="SUPFAM" id="SSF51604">
    <property type="entry name" value="Enolase C-terminal domain-like"/>
    <property type="match status" value="1"/>
</dbReference>
<accession>A0A6J5ZUT7</accession>
<dbReference type="InterPro" id="IPR029017">
    <property type="entry name" value="Enolase-like_N"/>
</dbReference>
<name>A0A6J5ZUT7_9ZZZZ</name>
<reference evidence="1" key="1">
    <citation type="submission" date="2020-05" db="EMBL/GenBank/DDBJ databases">
        <authorList>
            <person name="Chiriac C."/>
            <person name="Salcher M."/>
            <person name="Ghai R."/>
            <person name="Kavagutti S V."/>
        </authorList>
    </citation>
    <scope>NUCLEOTIDE SEQUENCE</scope>
</reference>
<dbReference type="InterPro" id="IPR036849">
    <property type="entry name" value="Enolase-like_C_sf"/>
</dbReference>
<organism evidence="1">
    <name type="scientific">freshwater metagenome</name>
    <dbReference type="NCBI Taxonomy" id="449393"/>
    <lineage>
        <taxon>unclassified sequences</taxon>
        <taxon>metagenomes</taxon>
        <taxon>ecological metagenomes</taxon>
    </lineage>
</organism>
<dbReference type="AlphaFoldDB" id="A0A6J5ZUT7"/>